<dbReference type="EC" id="3.6.3.-" evidence="11"/>
<evidence type="ECO:0000256" key="4">
    <source>
        <dbReference type="ARBA" id="ARBA00022741"/>
    </source>
</evidence>
<reference evidence="11 12" key="1">
    <citation type="submission" date="2019-02" db="EMBL/GenBank/DDBJ databases">
        <authorList>
            <person name="Lehtovirta-Morley E L."/>
        </authorList>
    </citation>
    <scope>NUCLEOTIDE SEQUENCE [LARGE SCALE GENOMIC DNA]</scope>
    <source>
        <strain evidence="11">NFRAN1</strain>
    </source>
</reference>
<dbReference type="InterPro" id="IPR059000">
    <property type="entry name" value="ATPase_P-type_domA"/>
</dbReference>
<dbReference type="RefSeq" id="WP_134483898.1">
    <property type="nucleotide sequence ID" value="NZ_LR216287.1"/>
</dbReference>
<dbReference type="GO" id="GO:0030007">
    <property type="term" value="P:intracellular potassium ion homeostasis"/>
    <property type="evidence" value="ECO:0007669"/>
    <property type="project" value="TreeGrafter"/>
</dbReference>
<keyword evidence="7 9" id="KW-1133">Transmembrane helix</keyword>
<evidence type="ECO:0000256" key="3">
    <source>
        <dbReference type="ARBA" id="ARBA00022692"/>
    </source>
</evidence>
<keyword evidence="11" id="KW-0378">Hydrolase</keyword>
<dbReference type="InterPro" id="IPR018303">
    <property type="entry name" value="ATPase_P-typ_P_site"/>
</dbReference>
<dbReference type="SUPFAM" id="SSF81653">
    <property type="entry name" value="Calcium ATPase, transduction domain A"/>
    <property type="match status" value="1"/>
</dbReference>
<evidence type="ECO:0000313" key="12">
    <source>
        <dbReference type="Proteomes" id="UP000294299"/>
    </source>
</evidence>
<dbReference type="InterPro" id="IPR023214">
    <property type="entry name" value="HAD_sf"/>
</dbReference>
<dbReference type="GO" id="GO:0036376">
    <property type="term" value="P:sodium ion export across plasma membrane"/>
    <property type="evidence" value="ECO:0007669"/>
    <property type="project" value="TreeGrafter"/>
</dbReference>
<dbReference type="GO" id="GO:1902600">
    <property type="term" value="P:proton transmembrane transport"/>
    <property type="evidence" value="ECO:0007669"/>
    <property type="project" value="TreeGrafter"/>
</dbReference>
<evidence type="ECO:0000256" key="8">
    <source>
        <dbReference type="ARBA" id="ARBA00023136"/>
    </source>
</evidence>
<dbReference type="Pfam" id="PF00702">
    <property type="entry name" value="Hydrolase"/>
    <property type="match status" value="1"/>
</dbReference>
<protein>
    <submittedName>
        <fullName evidence="11">Cation-transporting ATPase pma1</fullName>
        <ecNumber evidence="11">3.6.3.-</ecNumber>
    </submittedName>
</protein>
<dbReference type="GO" id="GO:0016887">
    <property type="term" value="F:ATP hydrolysis activity"/>
    <property type="evidence" value="ECO:0007669"/>
    <property type="project" value="InterPro"/>
</dbReference>
<dbReference type="Gene3D" id="3.40.1110.10">
    <property type="entry name" value="Calcium-transporting ATPase, cytoplasmic domain N"/>
    <property type="match status" value="2"/>
</dbReference>
<dbReference type="PANTHER" id="PTHR43294:SF21">
    <property type="entry name" value="CATION TRANSPORTING ATPASE"/>
    <property type="match status" value="1"/>
</dbReference>
<dbReference type="InterPro" id="IPR044492">
    <property type="entry name" value="P_typ_ATPase_HD_dom"/>
</dbReference>
<sequence length="660" mass="71399">MKIDESTLTGESISVEKDKVEPVNEDSVISDRKNMAFLGTLVTYGHGLGIVTAIGDMTEAGSISQSIATTPEITTPLTRKLAQFSQNLLYIILALAVISFIVSMVRGVHRVELVFMSSIALTVAAIPEGLPAAMTITLAIGVSIMAKKHAIIRKLPAVEALGSTTVICSDKTGTLTQNQMTATAIYCGGIKYSVSGSGYSPKGSIAVQANFKQISSNISITSFKLRQLKECLISGILCNDSHLVHQKENDVWEAKGDPTEVALIVSGLKAGLNEAVINSTFPRIDTLPFESHLQYMVTLHKTSDDIDFPFHILYLKGAVEKILSICSFYIKVYNKEIEENLPQDKGYGNVITTNDNKYTLNQDDDNFVMGLTDEEACPLLDSDKSKILKVHEEMASNGLRVLGFARKLVPLEKDKIVSSDMDTNFIFIGLQAMLDPPRTEAISAVRSCLNAGIKVKMITGDNLHTAISIARQIGIIEIVQDSKNNIPINSSNTNRGVPSAITGYDIKRHSDSDLENIVKSTNVFARVSPEQKLSLVKAIQKSGEIVAVTGDGVNDAPALRQADIGIAMGVTGTEVAKEAADMVLTDDNFASIESAVREGRGIFDNITKFLTWTLPTNFGEAMIILVSALIGTSLIILPVQILWVNMTTALILGIMLIFEP</sequence>
<dbReference type="GO" id="GO:0005524">
    <property type="term" value="F:ATP binding"/>
    <property type="evidence" value="ECO:0007669"/>
    <property type="project" value="UniProtKB-KW"/>
</dbReference>
<evidence type="ECO:0000256" key="9">
    <source>
        <dbReference type="SAM" id="Phobius"/>
    </source>
</evidence>
<organism evidence="11 12">
    <name type="scientific">Candidatus Nitrosocosmicus franklandianus</name>
    <dbReference type="NCBI Taxonomy" id="1798806"/>
    <lineage>
        <taxon>Archaea</taxon>
        <taxon>Nitrososphaerota</taxon>
        <taxon>Nitrososphaeria</taxon>
        <taxon>Nitrososphaerales</taxon>
        <taxon>Nitrososphaeraceae</taxon>
        <taxon>Candidatus Nitrosocosmicus</taxon>
    </lineage>
</organism>
<dbReference type="FunFam" id="3.40.50.1000:FF:000001">
    <property type="entry name" value="Phospholipid-transporting ATPase IC"/>
    <property type="match status" value="1"/>
</dbReference>
<dbReference type="AlphaFoldDB" id="A0A484IAQ5"/>
<feature type="transmembrane region" description="Helical" evidence="9">
    <location>
        <begin position="642"/>
        <end position="658"/>
    </location>
</feature>
<evidence type="ECO:0000256" key="7">
    <source>
        <dbReference type="ARBA" id="ARBA00022989"/>
    </source>
</evidence>
<feature type="transmembrane region" description="Helical" evidence="9">
    <location>
        <begin position="618"/>
        <end position="636"/>
    </location>
</feature>
<dbReference type="Gene3D" id="2.70.150.10">
    <property type="entry name" value="Calcium-transporting ATPase, cytoplasmic transduction domain A"/>
    <property type="match status" value="1"/>
</dbReference>
<dbReference type="InterPro" id="IPR050510">
    <property type="entry name" value="Cation_transp_ATPase_P-type"/>
</dbReference>
<dbReference type="InterPro" id="IPR036412">
    <property type="entry name" value="HAD-like_sf"/>
</dbReference>
<evidence type="ECO:0000256" key="5">
    <source>
        <dbReference type="ARBA" id="ARBA00022840"/>
    </source>
</evidence>
<keyword evidence="3 9" id="KW-0812">Transmembrane</keyword>
<dbReference type="EMBL" id="LR216287">
    <property type="protein sequence ID" value="VFJ13853.1"/>
    <property type="molecule type" value="Genomic_DNA"/>
</dbReference>
<name>A0A484IAQ5_9ARCH</name>
<dbReference type="SFLD" id="SFLDS00003">
    <property type="entry name" value="Haloacid_Dehalogenase"/>
    <property type="match status" value="1"/>
</dbReference>
<dbReference type="InterPro" id="IPR008250">
    <property type="entry name" value="ATPase_P-typ_transduc_dom_A_sf"/>
</dbReference>
<dbReference type="FunFam" id="3.40.50.1000:FF:000083">
    <property type="entry name" value="Sodium/potassium-transporting ATPase subunit alpha"/>
    <property type="match status" value="1"/>
</dbReference>
<dbReference type="PRINTS" id="PR00119">
    <property type="entry name" value="CATATPASE"/>
</dbReference>
<feature type="transmembrane region" description="Helical" evidence="9">
    <location>
        <begin position="129"/>
        <end position="146"/>
    </location>
</feature>
<keyword evidence="4" id="KW-0547">Nucleotide-binding</keyword>
<dbReference type="GO" id="GO:0005886">
    <property type="term" value="C:plasma membrane"/>
    <property type="evidence" value="ECO:0007669"/>
    <property type="project" value="UniProtKB-SubCell"/>
</dbReference>
<keyword evidence="8 9" id="KW-0472">Membrane</keyword>
<dbReference type="Pfam" id="PF00122">
    <property type="entry name" value="E1-E2_ATPase"/>
    <property type="match status" value="1"/>
</dbReference>
<dbReference type="GeneID" id="39420873"/>
<dbReference type="SFLD" id="SFLDG00002">
    <property type="entry name" value="C1.7:_P-type_atpase_like"/>
    <property type="match status" value="1"/>
</dbReference>
<dbReference type="Pfam" id="PF13246">
    <property type="entry name" value="Cation_ATPase"/>
    <property type="match status" value="1"/>
</dbReference>
<dbReference type="InterPro" id="IPR023299">
    <property type="entry name" value="ATPase_P-typ_cyto_dom_N"/>
</dbReference>
<dbReference type="PANTHER" id="PTHR43294">
    <property type="entry name" value="SODIUM/POTASSIUM-TRANSPORTING ATPASE SUBUNIT ALPHA"/>
    <property type="match status" value="1"/>
</dbReference>
<dbReference type="PRINTS" id="PR00121">
    <property type="entry name" value="NAKATPASE"/>
</dbReference>
<feature type="domain" description="P-type ATPase A" evidence="10">
    <location>
        <begin position="2"/>
        <end position="67"/>
    </location>
</feature>
<keyword evidence="12" id="KW-1185">Reference proteome</keyword>
<proteinExistence type="predicted"/>
<dbReference type="SUPFAM" id="SSF56784">
    <property type="entry name" value="HAD-like"/>
    <property type="match status" value="1"/>
</dbReference>
<evidence type="ECO:0000256" key="1">
    <source>
        <dbReference type="ARBA" id="ARBA00004651"/>
    </source>
</evidence>
<dbReference type="KEGG" id="nfn:NFRAN_1531"/>
<dbReference type="OrthoDB" id="8588at2157"/>
<evidence type="ECO:0000256" key="6">
    <source>
        <dbReference type="ARBA" id="ARBA00022967"/>
    </source>
</evidence>
<evidence type="ECO:0000256" key="2">
    <source>
        <dbReference type="ARBA" id="ARBA00022475"/>
    </source>
</evidence>
<dbReference type="GO" id="GO:0005391">
    <property type="term" value="F:P-type sodium:potassium-exchanging transporter activity"/>
    <property type="evidence" value="ECO:0007669"/>
    <property type="project" value="TreeGrafter"/>
</dbReference>
<keyword evidence="6" id="KW-1278">Translocase</keyword>
<evidence type="ECO:0000259" key="10">
    <source>
        <dbReference type="Pfam" id="PF00122"/>
    </source>
</evidence>
<dbReference type="GO" id="GO:0006883">
    <property type="term" value="P:intracellular sodium ion homeostasis"/>
    <property type="evidence" value="ECO:0007669"/>
    <property type="project" value="TreeGrafter"/>
</dbReference>
<dbReference type="GO" id="GO:1990573">
    <property type="term" value="P:potassium ion import across plasma membrane"/>
    <property type="evidence" value="ECO:0007669"/>
    <property type="project" value="TreeGrafter"/>
</dbReference>
<keyword evidence="5" id="KW-0067">ATP-binding</keyword>
<dbReference type="SUPFAM" id="SSF81660">
    <property type="entry name" value="Metal cation-transporting ATPase, ATP-binding domain N"/>
    <property type="match status" value="1"/>
</dbReference>
<dbReference type="SFLD" id="SFLDF00027">
    <property type="entry name" value="p-type_atpase"/>
    <property type="match status" value="1"/>
</dbReference>
<dbReference type="Gene3D" id="1.20.1110.10">
    <property type="entry name" value="Calcium-transporting ATPase, transmembrane domain"/>
    <property type="match status" value="2"/>
</dbReference>
<evidence type="ECO:0000313" key="11">
    <source>
        <dbReference type="EMBL" id="VFJ13853.1"/>
    </source>
</evidence>
<dbReference type="NCBIfam" id="TIGR01494">
    <property type="entry name" value="ATPase_P-type"/>
    <property type="match status" value="2"/>
</dbReference>
<keyword evidence="2" id="KW-1003">Cell membrane</keyword>
<dbReference type="SUPFAM" id="SSF81665">
    <property type="entry name" value="Calcium ATPase, transmembrane domain M"/>
    <property type="match status" value="1"/>
</dbReference>
<gene>
    <name evidence="11" type="ORF">NFRAN_1531</name>
</gene>
<dbReference type="InterPro" id="IPR023298">
    <property type="entry name" value="ATPase_P-typ_TM_dom_sf"/>
</dbReference>
<comment type="subcellular location">
    <subcellularLocation>
        <location evidence="1">Cell membrane</location>
        <topology evidence="1">Multi-pass membrane protein</topology>
    </subcellularLocation>
</comment>
<accession>A0A484IAQ5</accession>
<dbReference type="PROSITE" id="PS00154">
    <property type="entry name" value="ATPASE_E1_E2"/>
    <property type="match status" value="1"/>
</dbReference>
<feature type="transmembrane region" description="Helical" evidence="9">
    <location>
        <begin position="88"/>
        <end position="109"/>
    </location>
</feature>
<dbReference type="InterPro" id="IPR001757">
    <property type="entry name" value="P_typ_ATPase"/>
</dbReference>
<dbReference type="Gene3D" id="3.40.50.1000">
    <property type="entry name" value="HAD superfamily/HAD-like"/>
    <property type="match status" value="2"/>
</dbReference>
<dbReference type="Proteomes" id="UP000294299">
    <property type="component" value="Chromosome NFRAN"/>
</dbReference>